<dbReference type="InterPro" id="IPR036271">
    <property type="entry name" value="Tet_transcr_reg_TetR-rel_C_sf"/>
</dbReference>
<dbReference type="GO" id="GO:0003700">
    <property type="term" value="F:DNA-binding transcription factor activity"/>
    <property type="evidence" value="ECO:0007669"/>
    <property type="project" value="TreeGrafter"/>
</dbReference>
<keyword evidence="1 2" id="KW-0238">DNA-binding</keyword>
<dbReference type="Gene3D" id="1.10.357.10">
    <property type="entry name" value="Tetracycline Repressor, domain 2"/>
    <property type="match status" value="1"/>
</dbReference>
<dbReference type="RefSeq" id="WP_018067083.1">
    <property type="nucleotide sequence ID" value="NZ_AQWH01000032.1"/>
</dbReference>
<evidence type="ECO:0000313" key="4">
    <source>
        <dbReference type="EMBL" id="AQZ54434.1"/>
    </source>
</evidence>
<dbReference type="OrthoDB" id="9809772at2"/>
<reference evidence="4 5" key="1">
    <citation type="submission" date="2017-03" db="EMBL/GenBank/DDBJ databases">
        <title>Foreign affairs: Plasmid Transfer between Roseobacters and Rhizobia.</title>
        <authorList>
            <person name="Bartling P."/>
            <person name="Bunk B."/>
            <person name="Overmann J."/>
            <person name="Brinkmann H."/>
            <person name="Petersen J."/>
        </authorList>
    </citation>
    <scope>NUCLEOTIDE SEQUENCE [LARGE SCALE GENOMIC DNA]</scope>
    <source>
        <strain evidence="4 5">MACL11</strain>
        <plasmid evidence="5">Plasmid pmm170</plasmid>
    </source>
</reference>
<gene>
    <name evidence="4" type="ORF">Mame_05142</name>
</gene>
<organism evidence="4 5">
    <name type="scientific">Martelella mediterranea DSM 17316</name>
    <dbReference type="NCBI Taxonomy" id="1122214"/>
    <lineage>
        <taxon>Bacteria</taxon>
        <taxon>Pseudomonadati</taxon>
        <taxon>Pseudomonadota</taxon>
        <taxon>Alphaproteobacteria</taxon>
        <taxon>Hyphomicrobiales</taxon>
        <taxon>Aurantimonadaceae</taxon>
        <taxon>Martelella</taxon>
    </lineage>
</organism>
<keyword evidence="5" id="KW-1185">Reference proteome</keyword>
<dbReference type="PANTHER" id="PTHR30055:SF226">
    <property type="entry name" value="HTH-TYPE TRANSCRIPTIONAL REGULATOR PKSA"/>
    <property type="match status" value="1"/>
</dbReference>
<feature type="domain" description="HTH tetR-type" evidence="3">
    <location>
        <begin position="15"/>
        <end position="75"/>
    </location>
</feature>
<dbReference type="PRINTS" id="PR00455">
    <property type="entry name" value="HTHTETR"/>
</dbReference>
<protein>
    <submittedName>
        <fullName evidence="4">DNA-binding transcriptional repressor AcrR</fullName>
    </submittedName>
</protein>
<name>A0A1U9Z9S4_9HYPH</name>
<feature type="DNA-binding region" description="H-T-H motif" evidence="2">
    <location>
        <begin position="38"/>
        <end position="57"/>
    </location>
</feature>
<dbReference type="EMBL" id="CP020333">
    <property type="protein sequence ID" value="AQZ54434.1"/>
    <property type="molecule type" value="Genomic_DNA"/>
</dbReference>
<dbReference type="InterPro" id="IPR050109">
    <property type="entry name" value="HTH-type_TetR-like_transc_reg"/>
</dbReference>
<dbReference type="GO" id="GO:0000976">
    <property type="term" value="F:transcription cis-regulatory region binding"/>
    <property type="evidence" value="ECO:0007669"/>
    <property type="project" value="TreeGrafter"/>
</dbReference>
<keyword evidence="4" id="KW-0614">Plasmid</keyword>
<evidence type="ECO:0000259" key="3">
    <source>
        <dbReference type="PROSITE" id="PS50977"/>
    </source>
</evidence>
<dbReference type="eggNOG" id="COG1309">
    <property type="taxonomic scope" value="Bacteria"/>
</dbReference>
<dbReference type="KEGG" id="mmed:Mame_05142"/>
<dbReference type="AlphaFoldDB" id="A0A1U9Z9S4"/>
<dbReference type="PANTHER" id="PTHR30055">
    <property type="entry name" value="HTH-TYPE TRANSCRIPTIONAL REGULATOR RUTR"/>
    <property type="match status" value="1"/>
</dbReference>
<geneLocation type="plasmid" evidence="5">
    <name>pmm170</name>
</geneLocation>
<accession>A0A1U9Z9S4</accession>
<dbReference type="PROSITE" id="PS50977">
    <property type="entry name" value="HTH_TETR_2"/>
    <property type="match status" value="1"/>
</dbReference>
<sequence length="219" mass="25057">MQEVKRARGPYRSGLKRRAKIVEQAVEVFGRYGYSKGSLQEIAIRSGITPAAIMRHFDNKEELLVEVLRHWDDAQVADEKRYQGLAYFRSLRSVTENNIAHRGFIDLYLTLSIEASRADHPAHPFVVERYERTMEVFTRHLRHAIDNGEIPAMDDDTVTYEAHLLIAVLDGFAIQWMLDARIDLLLMIGTYVDAVITRWKIGGGYRPEPAAEKQDQDAG</sequence>
<dbReference type="InterPro" id="IPR009057">
    <property type="entry name" value="Homeodomain-like_sf"/>
</dbReference>
<dbReference type="Proteomes" id="UP000191135">
    <property type="component" value="Plasmid pMM170"/>
</dbReference>
<dbReference type="InterPro" id="IPR001647">
    <property type="entry name" value="HTH_TetR"/>
</dbReference>
<evidence type="ECO:0000313" key="5">
    <source>
        <dbReference type="Proteomes" id="UP000191135"/>
    </source>
</evidence>
<dbReference type="Pfam" id="PF00440">
    <property type="entry name" value="TetR_N"/>
    <property type="match status" value="1"/>
</dbReference>
<evidence type="ECO:0000256" key="1">
    <source>
        <dbReference type="ARBA" id="ARBA00023125"/>
    </source>
</evidence>
<dbReference type="SUPFAM" id="SSF46689">
    <property type="entry name" value="Homeodomain-like"/>
    <property type="match status" value="1"/>
</dbReference>
<dbReference type="SUPFAM" id="SSF48498">
    <property type="entry name" value="Tetracyclin repressor-like, C-terminal domain"/>
    <property type="match status" value="1"/>
</dbReference>
<proteinExistence type="predicted"/>
<evidence type="ECO:0000256" key="2">
    <source>
        <dbReference type="PROSITE-ProRule" id="PRU00335"/>
    </source>
</evidence>